<dbReference type="EMBL" id="KZ302414">
    <property type="protein sequence ID" value="PFH45374.1"/>
    <property type="molecule type" value="Genomic_DNA"/>
</dbReference>
<keyword evidence="7" id="KW-1185">Reference proteome</keyword>
<dbReference type="PROSITE" id="PS51891">
    <property type="entry name" value="CENP_V_GFA"/>
    <property type="match status" value="1"/>
</dbReference>
<gene>
    <name evidence="6" type="ORF">AMATHDRAFT_160386</name>
</gene>
<dbReference type="OrthoDB" id="428768at2759"/>
<dbReference type="SUPFAM" id="SSF51316">
    <property type="entry name" value="Mss4-like"/>
    <property type="match status" value="1"/>
</dbReference>
<name>A0A2A9N8J0_9AGAR</name>
<dbReference type="GO" id="GO:0046872">
    <property type="term" value="F:metal ion binding"/>
    <property type="evidence" value="ECO:0007669"/>
    <property type="project" value="UniProtKB-KW"/>
</dbReference>
<dbReference type="Gene3D" id="3.90.1590.10">
    <property type="entry name" value="glutathione-dependent formaldehyde- activating enzyme (gfa)"/>
    <property type="match status" value="1"/>
</dbReference>
<organism evidence="6 7">
    <name type="scientific">Amanita thiersii Skay4041</name>
    <dbReference type="NCBI Taxonomy" id="703135"/>
    <lineage>
        <taxon>Eukaryota</taxon>
        <taxon>Fungi</taxon>
        <taxon>Dikarya</taxon>
        <taxon>Basidiomycota</taxon>
        <taxon>Agaricomycotina</taxon>
        <taxon>Agaricomycetes</taxon>
        <taxon>Agaricomycetidae</taxon>
        <taxon>Agaricales</taxon>
        <taxon>Pluteineae</taxon>
        <taxon>Amanitaceae</taxon>
        <taxon>Amanita</taxon>
    </lineage>
</organism>
<evidence type="ECO:0000256" key="1">
    <source>
        <dbReference type="ARBA" id="ARBA00005495"/>
    </source>
</evidence>
<protein>
    <recommendedName>
        <fullName evidence="5">CENP-V/GFA domain-containing protein</fullName>
    </recommendedName>
</protein>
<accession>A0A2A9N8J0</accession>
<evidence type="ECO:0000313" key="6">
    <source>
        <dbReference type="EMBL" id="PFH45374.1"/>
    </source>
</evidence>
<sequence>MPYEGTCLCKESKITIDGDAKPKFSTSCHCNDCRKCTGAPFSCVVGVPLNSIKVEGNVGTFEAKAASGNTVRRWFCKGCGSQLYLAATSEGADAYVHIGNIDAFANIPVRAEVFTKDRLHFVQPIPNAVQFELGA</sequence>
<evidence type="ECO:0000256" key="3">
    <source>
        <dbReference type="ARBA" id="ARBA00022833"/>
    </source>
</evidence>
<dbReference type="InterPro" id="IPR011057">
    <property type="entry name" value="Mss4-like_sf"/>
</dbReference>
<reference evidence="6 7" key="1">
    <citation type="submission" date="2014-02" db="EMBL/GenBank/DDBJ databases">
        <title>Transposable element dynamics among asymbiotic and ectomycorrhizal Amanita fungi.</title>
        <authorList>
            <consortium name="DOE Joint Genome Institute"/>
            <person name="Hess J."/>
            <person name="Skrede I."/>
            <person name="Wolfe B."/>
            <person name="LaButti K."/>
            <person name="Ohm R.A."/>
            <person name="Grigoriev I.V."/>
            <person name="Pringle A."/>
        </authorList>
    </citation>
    <scope>NUCLEOTIDE SEQUENCE [LARGE SCALE GENOMIC DNA]</scope>
    <source>
        <strain evidence="6 7">SKay4041</strain>
    </source>
</reference>
<dbReference type="Proteomes" id="UP000242287">
    <property type="component" value="Unassembled WGS sequence"/>
</dbReference>
<dbReference type="AlphaFoldDB" id="A0A2A9N8J0"/>
<evidence type="ECO:0000256" key="2">
    <source>
        <dbReference type="ARBA" id="ARBA00022723"/>
    </source>
</evidence>
<proteinExistence type="inferred from homology"/>
<evidence type="ECO:0000256" key="4">
    <source>
        <dbReference type="ARBA" id="ARBA00023239"/>
    </source>
</evidence>
<dbReference type="InterPro" id="IPR006913">
    <property type="entry name" value="CENP-V/GFA"/>
</dbReference>
<dbReference type="Pfam" id="PF04828">
    <property type="entry name" value="GFA"/>
    <property type="match status" value="1"/>
</dbReference>
<dbReference type="GO" id="GO:0016846">
    <property type="term" value="F:carbon-sulfur lyase activity"/>
    <property type="evidence" value="ECO:0007669"/>
    <property type="project" value="InterPro"/>
</dbReference>
<keyword evidence="4" id="KW-0456">Lyase</keyword>
<dbReference type="STRING" id="703135.A0A2A9N8J0"/>
<keyword evidence="2" id="KW-0479">Metal-binding</keyword>
<feature type="domain" description="CENP-V/GFA" evidence="5">
    <location>
        <begin position="3"/>
        <end position="132"/>
    </location>
</feature>
<keyword evidence="3" id="KW-0862">Zinc</keyword>
<dbReference type="PANTHER" id="PTHR33337:SF40">
    <property type="entry name" value="CENP-V_GFA DOMAIN-CONTAINING PROTEIN-RELATED"/>
    <property type="match status" value="1"/>
</dbReference>
<evidence type="ECO:0000313" key="7">
    <source>
        <dbReference type="Proteomes" id="UP000242287"/>
    </source>
</evidence>
<comment type="similarity">
    <text evidence="1">Belongs to the Gfa family.</text>
</comment>
<dbReference type="PANTHER" id="PTHR33337">
    <property type="entry name" value="GFA DOMAIN-CONTAINING PROTEIN"/>
    <property type="match status" value="1"/>
</dbReference>
<evidence type="ECO:0000259" key="5">
    <source>
        <dbReference type="PROSITE" id="PS51891"/>
    </source>
</evidence>